<dbReference type="GO" id="GO:0005524">
    <property type="term" value="F:ATP binding"/>
    <property type="evidence" value="ECO:0007669"/>
    <property type="project" value="UniProtKB-UniRule"/>
</dbReference>
<comment type="function">
    <text evidence="2">Functions as an E3 ubiquitin ligase.</text>
</comment>
<dbReference type="InterPro" id="IPR051348">
    <property type="entry name" value="U-box_ubiquitin_ligases"/>
</dbReference>
<dbReference type="GO" id="GO:0061630">
    <property type="term" value="F:ubiquitin protein ligase activity"/>
    <property type="evidence" value="ECO:0007669"/>
    <property type="project" value="UniProtKB-EC"/>
</dbReference>
<comment type="caution">
    <text evidence="11">The sequence shown here is derived from an EMBL/GenBank/DDBJ whole genome shotgun (WGS) entry which is preliminary data.</text>
</comment>
<dbReference type="UniPathway" id="UPA00143"/>
<evidence type="ECO:0000256" key="5">
    <source>
        <dbReference type="ARBA" id="ARBA00022679"/>
    </source>
</evidence>
<feature type="domain" description="Protein kinase" evidence="9">
    <location>
        <begin position="290"/>
        <end position="550"/>
    </location>
</feature>
<dbReference type="Gene3D" id="1.10.510.10">
    <property type="entry name" value="Transferase(Phosphotransferase) domain 1"/>
    <property type="match status" value="1"/>
</dbReference>
<keyword evidence="8" id="KW-0175">Coiled coil</keyword>
<dbReference type="InterPro" id="IPR013083">
    <property type="entry name" value="Znf_RING/FYVE/PHD"/>
</dbReference>
<dbReference type="PROSITE" id="PS50011">
    <property type="entry name" value="PROTEIN_KINASE_DOM"/>
    <property type="match status" value="1"/>
</dbReference>
<organism evidence="11 12">
    <name type="scientific">Genlisea aurea</name>
    <dbReference type="NCBI Taxonomy" id="192259"/>
    <lineage>
        <taxon>Eukaryota</taxon>
        <taxon>Viridiplantae</taxon>
        <taxon>Streptophyta</taxon>
        <taxon>Embryophyta</taxon>
        <taxon>Tracheophyta</taxon>
        <taxon>Spermatophyta</taxon>
        <taxon>Magnoliopsida</taxon>
        <taxon>eudicotyledons</taxon>
        <taxon>Gunneridae</taxon>
        <taxon>Pentapetalae</taxon>
        <taxon>asterids</taxon>
        <taxon>lamiids</taxon>
        <taxon>Lamiales</taxon>
        <taxon>Lentibulariaceae</taxon>
        <taxon>Genlisea</taxon>
    </lineage>
</organism>
<dbReference type="Pfam" id="PF04564">
    <property type="entry name" value="U-box"/>
    <property type="match status" value="1"/>
</dbReference>
<feature type="non-terminal residue" evidence="11">
    <location>
        <position position="1"/>
    </location>
</feature>
<dbReference type="PROSITE" id="PS51698">
    <property type="entry name" value="U_BOX"/>
    <property type="match status" value="1"/>
</dbReference>
<dbReference type="InterPro" id="IPR000719">
    <property type="entry name" value="Prot_kinase_dom"/>
</dbReference>
<dbReference type="SUPFAM" id="SSF56112">
    <property type="entry name" value="Protein kinase-like (PK-like)"/>
    <property type="match status" value="1"/>
</dbReference>
<dbReference type="Proteomes" id="UP000015453">
    <property type="component" value="Unassembled WGS sequence"/>
</dbReference>
<evidence type="ECO:0000256" key="4">
    <source>
        <dbReference type="ARBA" id="ARBA00012483"/>
    </source>
</evidence>
<dbReference type="InterPro" id="IPR011009">
    <property type="entry name" value="Kinase-like_dom_sf"/>
</dbReference>
<dbReference type="InterPro" id="IPR001245">
    <property type="entry name" value="Ser-Thr/Tyr_kinase_cat_dom"/>
</dbReference>
<comment type="catalytic activity">
    <reaction evidence="1">
        <text>S-ubiquitinyl-[E2 ubiquitin-conjugating enzyme]-L-cysteine + [acceptor protein]-L-lysine = [E2 ubiquitin-conjugating enzyme]-L-cysteine + N(6)-ubiquitinyl-[acceptor protein]-L-lysine.</text>
        <dbReference type="EC" id="2.3.2.27"/>
    </reaction>
</comment>
<evidence type="ECO:0000256" key="6">
    <source>
        <dbReference type="ARBA" id="ARBA00022786"/>
    </source>
</evidence>
<evidence type="ECO:0000256" key="3">
    <source>
        <dbReference type="ARBA" id="ARBA00004906"/>
    </source>
</evidence>
<evidence type="ECO:0000256" key="1">
    <source>
        <dbReference type="ARBA" id="ARBA00000900"/>
    </source>
</evidence>
<dbReference type="EC" id="2.3.2.27" evidence="4"/>
<dbReference type="PROSITE" id="PS00107">
    <property type="entry name" value="PROTEIN_KINASE_ATP"/>
    <property type="match status" value="1"/>
</dbReference>
<dbReference type="GO" id="GO:0016567">
    <property type="term" value="P:protein ubiquitination"/>
    <property type="evidence" value="ECO:0007669"/>
    <property type="project" value="UniProtKB-UniPathway"/>
</dbReference>
<dbReference type="GO" id="GO:0004672">
    <property type="term" value="F:protein kinase activity"/>
    <property type="evidence" value="ECO:0007669"/>
    <property type="project" value="InterPro"/>
</dbReference>
<proteinExistence type="predicted"/>
<dbReference type="Pfam" id="PF07714">
    <property type="entry name" value="PK_Tyr_Ser-Thr"/>
    <property type="match status" value="1"/>
</dbReference>
<keyword evidence="7" id="KW-0547">Nucleotide-binding</keyword>
<feature type="domain" description="U-box" evidence="10">
    <location>
        <begin position="536"/>
        <end position="604"/>
    </location>
</feature>
<evidence type="ECO:0000256" key="7">
    <source>
        <dbReference type="PROSITE-ProRule" id="PRU10141"/>
    </source>
</evidence>
<dbReference type="PANTHER" id="PTHR45647">
    <property type="entry name" value="OS02G0152300 PROTEIN"/>
    <property type="match status" value="1"/>
</dbReference>
<reference evidence="11 12" key="1">
    <citation type="journal article" date="2013" name="BMC Genomics">
        <title>The miniature genome of a carnivorous plant Genlisea aurea contains a low number of genes and short non-coding sequences.</title>
        <authorList>
            <person name="Leushkin E.V."/>
            <person name="Sutormin R.A."/>
            <person name="Nabieva E.R."/>
            <person name="Penin A.A."/>
            <person name="Kondrashov A.S."/>
            <person name="Logacheva M.D."/>
        </authorList>
    </citation>
    <scope>NUCLEOTIDE SEQUENCE [LARGE SCALE GENOMIC DNA]</scope>
</reference>
<dbReference type="EMBL" id="AUSU01007009">
    <property type="protein sequence ID" value="EPS61211.1"/>
    <property type="molecule type" value="Genomic_DNA"/>
</dbReference>
<keyword evidence="6" id="KW-0833">Ubl conjugation pathway</keyword>
<dbReference type="AlphaFoldDB" id="S8CA25"/>
<keyword evidence="7" id="KW-0067">ATP-binding</keyword>
<protein>
    <recommendedName>
        <fullName evidence="4">RING-type E3 ubiquitin transferase</fullName>
        <ecNumber evidence="4">2.3.2.27</ecNumber>
    </recommendedName>
</protein>
<evidence type="ECO:0000256" key="2">
    <source>
        <dbReference type="ARBA" id="ARBA00003861"/>
    </source>
</evidence>
<dbReference type="CDD" id="cd16655">
    <property type="entry name" value="RING-Ubox_WDSUB1-like"/>
    <property type="match status" value="1"/>
</dbReference>
<dbReference type="Gene3D" id="3.30.40.10">
    <property type="entry name" value="Zinc/RING finger domain, C3HC4 (zinc finger)"/>
    <property type="match status" value="1"/>
</dbReference>
<feature type="binding site" evidence="7">
    <location>
        <position position="318"/>
    </location>
    <ligand>
        <name>ATP</name>
        <dbReference type="ChEBI" id="CHEBI:30616"/>
    </ligand>
</feature>
<dbReference type="InterPro" id="IPR017441">
    <property type="entry name" value="Protein_kinase_ATP_BS"/>
</dbReference>
<evidence type="ECO:0000256" key="8">
    <source>
        <dbReference type="SAM" id="Coils"/>
    </source>
</evidence>
<dbReference type="SUPFAM" id="SSF57850">
    <property type="entry name" value="RING/U-box"/>
    <property type="match status" value="1"/>
</dbReference>
<dbReference type="SMART" id="SM00504">
    <property type="entry name" value="Ubox"/>
    <property type="match status" value="1"/>
</dbReference>
<evidence type="ECO:0000313" key="11">
    <source>
        <dbReference type="EMBL" id="EPS61211.1"/>
    </source>
</evidence>
<sequence length="604" mass="67640">LHLASRKPAEKAAALLRWSFGAFPGHEICLLYVHRPSTVIPTLLGELPASGANPETLAAYRCHERNEALNLLSSCLTICSRSRVSVRILATEAEEVQKGMVYLLKQHGIRKVVIGSSPEFMIGKRSSCKDCHAARCAPSFCEMFFVNKTKLIWKRRAASLLAQFAELKSELFNVIFQVKASESAHSLEIELRKDAEEALEVTLHEHKKLLEDREKTEQQLQEILLDIAVSDSRLREANRRCEEVSSELKSVRSSIAALRKEKQKLLQQKTETSKFPEFSLTDVEAATCDFSECFVIGKGGNGIVYKGEMLNRTVAVKKLLHYNSQTDFIEVVRILDKLRHPHLVELVGICPEAWSLVYEYLPGPSLHSYVSSSSKLATLGWKSRVRIIADIASGLLFLHSFRPRICAHGNLKPRNLLLDSNGRCKISDYADRMLSPSFGGADSTGASVYADPESQNSDIYSFGMIILQLVTGKHTQKGFLSEVLPDSSAGEWPVYVARRLVELGLRFCNRSSRNSLDLTPSLVKELKSMLALADQTVPSFFCCPIRHELMYEPQVAADGFTYEGEAIRGWLESGHETSPMTNLKLNHLNLIPNHDLRLAIQDWI</sequence>
<evidence type="ECO:0000259" key="9">
    <source>
        <dbReference type="PROSITE" id="PS50011"/>
    </source>
</evidence>
<feature type="non-terminal residue" evidence="11">
    <location>
        <position position="604"/>
    </location>
</feature>
<feature type="coiled-coil region" evidence="8">
    <location>
        <begin position="192"/>
        <end position="268"/>
    </location>
</feature>
<name>S8CA25_9LAMI</name>
<accession>S8CA25</accession>
<gene>
    <name evidence="11" type="ORF">M569_13590</name>
</gene>
<dbReference type="InterPro" id="IPR003613">
    <property type="entry name" value="Ubox_domain"/>
</dbReference>
<keyword evidence="5" id="KW-0808">Transferase</keyword>
<comment type="pathway">
    <text evidence="3">Protein modification; protein ubiquitination.</text>
</comment>
<keyword evidence="12" id="KW-1185">Reference proteome</keyword>
<dbReference type="PANTHER" id="PTHR45647:SF43">
    <property type="entry name" value="OS10G0100500 PROTEIN"/>
    <property type="match status" value="1"/>
</dbReference>
<evidence type="ECO:0000259" key="10">
    <source>
        <dbReference type="PROSITE" id="PS51698"/>
    </source>
</evidence>
<dbReference type="OrthoDB" id="4062651at2759"/>
<evidence type="ECO:0000313" key="12">
    <source>
        <dbReference type="Proteomes" id="UP000015453"/>
    </source>
</evidence>